<name>A0A4Q7JE50_9PSEU</name>
<keyword evidence="3" id="KW-1185">Reference proteome</keyword>
<dbReference type="RefSeq" id="WP_130473730.1">
    <property type="nucleotide sequence ID" value="NZ_SFCC01000002.1"/>
</dbReference>
<reference evidence="2 3" key="1">
    <citation type="submission" date="2019-02" db="EMBL/GenBank/DDBJ databases">
        <title>Draft genome sequence of Amycolatopsis sp. 8-3EHSu isolated from roots of Suaeda maritima.</title>
        <authorList>
            <person name="Duangmal K."/>
            <person name="Chantavorakit T."/>
        </authorList>
    </citation>
    <scope>NUCLEOTIDE SEQUENCE [LARGE SCALE GENOMIC DNA]</scope>
    <source>
        <strain evidence="2 3">8-3EHSu</strain>
    </source>
</reference>
<evidence type="ECO:0000313" key="3">
    <source>
        <dbReference type="Proteomes" id="UP000292003"/>
    </source>
</evidence>
<evidence type="ECO:0000313" key="2">
    <source>
        <dbReference type="EMBL" id="RZQ64943.1"/>
    </source>
</evidence>
<sequence length="214" mass="22612">MAATPGRTAVTGGANGTRSLPTRVVPPLELPGKPEALAAEAAAALGWEGHLLPEMTMLGRKVFVVARLRTDVHAERIAMGVGPTLDRATVDTWTWPELAGTAPAPAAEISGVIAVARHWRTGMASTVPFVRYGNAAMVLPMAAVMTEDYVANCLPRARIYGLGVLTAHDTGMVDTDLAIRSERMVLGEDAVSRWVNEAVYEQLLVAQDTAANAS</sequence>
<dbReference type="AlphaFoldDB" id="A0A4Q7JE50"/>
<feature type="region of interest" description="Disordered" evidence="1">
    <location>
        <begin position="1"/>
        <end position="23"/>
    </location>
</feature>
<accession>A0A4Q7JE50</accession>
<dbReference type="EMBL" id="SFCC01000002">
    <property type="protein sequence ID" value="RZQ64943.1"/>
    <property type="molecule type" value="Genomic_DNA"/>
</dbReference>
<gene>
    <name evidence="2" type="ORF">EWH70_03240</name>
</gene>
<protein>
    <submittedName>
        <fullName evidence="2">Uncharacterized protein</fullName>
    </submittedName>
</protein>
<organism evidence="2 3">
    <name type="scientific">Amycolatopsis suaedae</name>
    <dbReference type="NCBI Taxonomy" id="2510978"/>
    <lineage>
        <taxon>Bacteria</taxon>
        <taxon>Bacillati</taxon>
        <taxon>Actinomycetota</taxon>
        <taxon>Actinomycetes</taxon>
        <taxon>Pseudonocardiales</taxon>
        <taxon>Pseudonocardiaceae</taxon>
        <taxon>Amycolatopsis</taxon>
    </lineage>
</organism>
<comment type="caution">
    <text evidence="2">The sequence shown here is derived from an EMBL/GenBank/DDBJ whole genome shotgun (WGS) entry which is preliminary data.</text>
</comment>
<dbReference type="Proteomes" id="UP000292003">
    <property type="component" value="Unassembled WGS sequence"/>
</dbReference>
<dbReference type="OrthoDB" id="3677403at2"/>
<evidence type="ECO:0000256" key="1">
    <source>
        <dbReference type="SAM" id="MobiDB-lite"/>
    </source>
</evidence>
<proteinExistence type="predicted"/>